<dbReference type="GO" id="GO:0008535">
    <property type="term" value="P:respiratory chain complex IV assembly"/>
    <property type="evidence" value="ECO:0007669"/>
    <property type="project" value="UniProtKB-UniRule"/>
</dbReference>
<name>A0A0P8A4X7_9HYPH</name>
<dbReference type="GO" id="GO:0005507">
    <property type="term" value="F:copper ion binding"/>
    <property type="evidence" value="ECO:0007669"/>
    <property type="project" value="InterPro"/>
</dbReference>
<evidence type="ECO:0000256" key="4">
    <source>
        <dbReference type="ARBA" id="ARBA00015384"/>
    </source>
</evidence>
<dbReference type="RefSeq" id="WP_074446406.1">
    <property type="nucleotide sequence ID" value="NZ_FMBM01000003.1"/>
</dbReference>
<evidence type="ECO:0000256" key="9">
    <source>
        <dbReference type="ARBA" id="ARBA00023136"/>
    </source>
</evidence>
<dbReference type="STRING" id="1653334.GA0071312_3608"/>
<dbReference type="FunFam" id="2.60.370.10:FF:000001">
    <property type="entry name" value="COX11 cytochrome c oxidase assembly homolog"/>
    <property type="match status" value="1"/>
</dbReference>
<accession>A0A0P8A4X7</accession>
<dbReference type="Gene3D" id="2.60.370.10">
    <property type="entry name" value="Ctag/Cox11"/>
    <property type="match status" value="1"/>
</dbReference>
<gene>
    <name evidence="11" type="primary">coxG</name>
    <name evidence="10" type="synonym">ctaG</name>
    <name evidence="12" type="ORF">GA0071312_3608</name>
    <name evidence="11" type="ORF">HLUCCO17_01100</name>
</gene>
<dbReference type="PIRSF" id="PIRSF005413">
    <property type="entry name" value="COX11"/>
    <property type="match status" value="1"/>
</dbReference>
<dbReference type="Pfam" id="PF04442">
    <property type="entry name" value="CtaG_Cox11"/>
    <property type="match status" value="1"/>
</dbReference>
<keyword evidence="5 10" id="KW-0812">Transmembrane</keyword>
<evidence type="ECO:0000256" key="1">
    <source>
        <dbReference type="ARBA" id="ARBA00004007"/>
    </source>
</evidence>
<keyword evidence="10" id="KW-0997">Cell inner membrane</keyword>
<dbReference type="PANTHER" id="PTHR21320:SF3">
    <property type="entry name" value="CYTOCHROME C OXIDASE ASSEMBLY PROTEIN COX11, MITOCHONDRIAL-RELATED"/>
    <property type="match status" value="1"/>
</dbReference>
<feature type="topological domain" description="Periplasmic" evidence="10">
    <location>
        <begin position="36"/>
        <end position="196"/>
    </location>
</feature>
<comment type="subcellular location">
    <subcellularLocation>
        <location evidence="2 10">Cell inner membrane</location>
        <topology evidence="2 10">Single-pass type II membrane protein</topology>
        <orientation evidence="2 10">Periplasmic side</orientation>
    </subcellularLocation>
</comment>
<dbReference type="EMBL" id="LJSX01000001">
    <property type="protein sequence ID" value="KPQ12721.1"/>
    <property type="molecule type" value="Genomic_DNA"/>
</dbReference>
<dbReference type="PATRIC" id="fig|1653334.4.peg.1977"/>
<evidence type="ECO:0000256" key="2">
    <source>
        <dbReference type="ARBA" id="ARBA00004382"/>
    </source>
</evidence>
<dbReference type="Proteomes" id="UP000050497">
    <property type="component" value="Unassembled WGS sequence"/>
</dbReference>
<evidence type="ECO:0000256" key="10">
    <source>
        <dbReference type="HAMAP-Rule" id="MF_00155"/>
    </source>
</evidence>
<evidence type="ECO:0000256" key="6">
    <source>
        <dbReference type="ARBA" id="ARBA00022968"/>
    </source>
</evidence>
<evidence type="ECO:0000313" key="13">
    <source>
        <dbReference type="Proteomes" id="UP000050497"/>
    </source>
</evidence>
<keyword evidence="9 10" id="KW-0472">Membrane</keyword>
<evidence type="ECO:0000256" key="5">
    <source>
        <dbReference type="ARBA" id="ARBA00022692"/>
    </source>
</evidence>
<comment type="caution">
    <text evidence="11">The sequence shown here is derived from an EMBL/GenBank/DDBJ whole genome shotgun (WGS) entry which is preliminary data.</text>
</comment>
<evidence type="ECO:0000313" key="14">
    <source>
        <dbReference type="Proteomes" id="UP000182800"/>
    </source>
</evidence>
<dbReference type="OrthoDB" id="9804841at2"/>
<protein>
    <recommendedName>
        <fullName evidence="4 10">Cytochrome c oxidase assembly protein CtaG</fullName>
    </recommendedName>
</protein>
<dbReference type="GO" id="GO:0005886">
    <property type="term" value="C:plasma membrane"/>
    <property type="evidence" value="ECO:0007669"/>
    <property type="project" value="UniProtKB-SubCell"/>
</dbReference>
<keyword evidence="6 10" id="KW-0735">Signal-anchor</keyword>
<keyword evidence="14" id="KW-1185">Reference proteome</keyword>
<evidence type="ECO:0000256" key="8">
    <source>
        <dbReference type="ARBA" id="ARBA00023008"/>
    </source>
</evidence>
<comment type="function">
    <text evidence="1 10">Exerts its effect at some terminal stage of cytochrome c oxidase synthesis, probably by being involved in the insertion of the copper B into subunit I.</text>
</comment>
<dbReference type="InterPro" id="IPR023471">
    <property type="entry name" value="CtaG/Cox11_dom_sf"/>
</dbReference>
<evidence type="ECO:0000313" key="11">
    <source>
        <dbReference type="EMBL" id="KPQ12721.1"/>
    </source>
</evidence>
<dbReference type="Proteomes" id="UP000182800">
    <property type="component" value="Unassembled WGS sequence"/>
</dbReference>
<dbReference type="EMBL" id="FMBM01000003">
    <property type="protein sequence ID" value="SCC82602.1"/>
    <property type="molecule type" value="Genomic_DNA"/>
</dbReference>
<feature type="topological domain" description="Cytoplasmic" evidence="10">
    <location>
        <begin position="1"/>
        <end position="14"/>
    </location>
</feature>
<reference evidence="12 14" key="2">
    <citation type="submission" date="2016-08" db="EMBL/GenBank/DDBJ databases">
        <authorList>
            <person name="Varghese N."/>
            <person name="Submissions Spin"/>
        </authorList>
    </citation>
    <scope>NUCLEOTIDE SEQUENCE [LARGE SCALE GENOMIC DNA]</scope>
    <source>
        <strain evidence="12 14">HL-109</strain>
    </source>
</reference>
<evidence type="ECO:0000313" key="12">
    <source>
        <dbReference type="EMBL" id="SCC82602.1"/>
    </source>
</evidence>
<keyword evidence="7 10" id="KW-1133">Transmembrane helix</keyword>
<comment type="similarity">
    <text evidence="3 10">Belongs to the COX11/CtaG family.</text>
</comment>
<evidence type="ECO:0000256" key="3">
    <source>
        <dbReference type="ARBA" id="ARBA00009620"/>
    </source>
</evidence>
<dbReference type="InterPro" id="IPR007533">
    <property type="entry name" value="Cyt_c_oxidase_assmbl_CtaG"/>
</dbReference>
<proteinExistence type="inferred from homology"/>
<keyword evidence="10" id="KW-1003">Cell membrane</keyword>
<dbReference type="PANTHER" id="PTHR21320">
    <property type="entry name" value="CYTOCHROME C OXIDASE ASSEMBLY PROTEIN COX11-RELATED"/>
    <property type="match status" value="1"/>
</dbReference>
<dbReference type="SUPFAM" id="SSF110111">
    <property type="entry name" value="Ctag/Cox11"/>
    <property type="match status" value="1"/>
</dbReference>
<evidence type="ECO:0000256" key="7">
    <source>
        <dbReference type="ARBA" id="ARBA00022989"/>
    </source>
</evidence>
<organism evidence="11 13">
    <name type="scientific">Saliniramus fredricksonii</name>
    <dbReference type="NCBI Taxonomy" id="1653334"/>
    <lineage>
        <taxon>Bacteria</taxon>
        <taxon>Pseudomonadati</taxon>
        <taxon>Pseudomonadota</taxon>
        <taxon>Alphaproteobacteria</taxon>
        <taxon>Hyphomicrobiales</taxon>
        <taxon>Salinarimonadaceae</taxon>
        <taxon>Saliniramus</taxon>
    </lineage>
</organism>
<sequence>MTQHNHSPAQKQAMRKTVVTCLGVVFGMVGLAYASVPLYDLFCRVTGFGGTPMVGTADAGTVLEETVRVRFDSNVARALPWEFDAERSVVQTQIGQTETVFYRVANMADQPVDGMATYNVSPEKAAQYFVKLQCFCFEENTLQAGEEMDSAVVFYVDPAIVEDPDFESMRTITLSYTYWPAAGGDPITTSALDTTE</sequence>
<dbReference type="AlphaFoldDB" id="A0A0P8A4X7"/>
<keyword evidence="8 10" id="KW-0186">Copper</keyword>
<dbReference type="HAMAP" id="MF_00155">
    <property type="entry name" value="CtaG"/>
    <property type="match status" value="1"/>
</dbReference>
<reference evidence="11 13" key="1">
    <citation type="submission" date="2015-09" db="EMBL/GenBank/DDBJ databases">
        <title>Identification and resolution of microdiversity through metagenomic sequencing of parallel consortia.</title>
        <authorList>
            <person name="Nelson W.C."/>
            <person name="Romine M.F."/>
            <person name="Lindemann S.R."/>
        </authorList>
    </citation>
    <scope>NUCLEOTIDE SEQUENCE [LARGE SCALE GENOMIC DNA]</scope>
    <source>
        <strain evidence="11">HL-109</strain>
    </source>
</reference>
<dbReference type="NCBIfam" id="NF003465">
    <property type="entry name" value="PRK05089.1"/>
    <property type="match status" value="1"/>
</dbReference>